<feature type="region of interest" description="Disordered" evidence="1">
    <location>
        <begin position="55"/>
        <end position="90"/>
    </location>
</feature>
<protein>
    <submittedName>
        <fullName evidence="2">Uncharacterized protein</fullName>
    </submittedName>
</protein>
<proteinExistence type="predicted"/>
<comment type="caution">
    <text evidence="2">The sequence shown here is derived from an EMBL/GenBank/DDBJ whole genome shotgun (WGS) entry which is preliminary data.</text>
</comment>
<evidence type="ECO:0000256" key="1">
    <source>
        <dbReference type="SAM" id="MobiDB-lite"/>
    </source>
</evidence>
<dbReference type="Proteomes" id="UP000324222">
    <property type="component" value="Unassembled WGS sequence"/>
</dbReference>
<dbReference type="AlphaFoldDB" id="A0A5B7JE25"/>
<evidence type="ECO:0000313" key="3">
    <source>
        <dbReference type="Proteomes" id="UP000324222"/>
    </source>
</evidence>
<name>A0A5B7JE25_PORTR</name>
<dbReference type="EMBL" id="VSRR010093870">
    <property type="protein sequence ID" value="MPC93169.1"/>
    <property type="molecule type" value="Genomic_DNA"/>
</dbReference>
<sequence length="126" mass="14323">MLDDDGGGGGGGSGGAIQRNYGAWHKHVRPYRQSSLGRVLERWFKTPLSMMLGQDINLVTTETRRRRPFDDDEDDDKRARCQAPQNKKNDNKKIIMIAKANAPRPRPRPALTMPSGTDLLLRREYF</sequence>
<reference evidence="2 3" key="1">
    <citation type="submission" date="2019-05" db="EMBL/GenBank/DDBJ databases">
        <title>Another draft genome of Portunus trituberculatus and its Hox gene families provides insights of decapod evolution.</title>
        <authorList>
            <person name="Jeong J.-H."/>
            <person name="Song I."/>
            <person name="Kim S."/>
            <person name="Choi T."/>
            <person name="Kim D."/>
            <person name="Ryu S."/>
            <person name="Kim W."/>
        </authorList>
    </citation>
    <scope>NUCLEOTIDE SEQUENCE [LARGE SCALE GENOMIC DNA]</scope>
    <source>
        <tissue evidence="2">Muscle</tissue>
    </source>
</reference>
<accession>A0A5B7JE25</accession>
<gene>
    <name evidence="2" type="ORF">E2C01_088291</name>
</gene>
<evidence type="ECO:0000313" key="2">
    <source>
        <dbReference type="EMBL" id="MPC93169.1"/>
    </source>
</evidence>
<organism evidence="2 3">
    <name type="scientific">Portunus trituberculatus</name>
    <name type="common">Swimming crab</name>
    <name type="synonym">Neptunus trituberculatus</name>
    <dbReference type="NCBI Taxonomy" id="210409"/>
    <lineage>
        <taxon>Eukaryota</taxon>
        <taxon>Metazoa</taxon>
        <taxon>Ecdysozoa</taxon>
        <taxon>Arthropoda</taxon>
        <taxon>Crustacea</taxon>
        <taxon>Multicrustacea</taxon>
        <taxon>Malacostraca</taxon>
        <taxon>Eumalacostraca</taxon>
        <taxon>Eucarida</taxon>
        <taxon>Decapoda</taxon>
        <taxon>Pleocyemata</taxon>
        <taxon>Brachyura</taxon>
        <taxon>Eubrachyura</taxon>
        <taxon>Portunoidea</taxon>
        <taxon>Portunidae</taxon>
        <taxon>Portuninae</taxon>
        <taxon>Portunus</taxon>
    </lineage>
</organism>
<keyword evidence="3" id="KW-1185">Reference proteome</keyword>